<evidence type="ECO:0000256" key="3">
    <source>
        <dbReference type="SAM" id="MobiDB-lite"/>
    </source>
</evidence>
<dbReference type="InterPro" id="IPR050100">
    <property type="entry name" value="TRAFAC_GTPase_members"/>
</dbReference>
<dbReference type="PANTHER" id="PTHR23115">
    <property type="entry name" value="TRANSLATION FACTOR"/>
    <property type="match status" value="1"/>
</dbReference>
<dbReference type="Pfam" id="PF00009">
    <property type="entry name" value="GTP_EFTU"/>
    <property type="match status" value="1"/>
</dbReference>
<organism evidence="5 6">
    <name type="scientific">Oikopleura dioica</name>
    <name type="common">Tunicate</name>
    <dbReference type="NCBI Taxonomy" id="34765"/>
    <lineage>
        <taxon>Eukaryota</taxon>
        <taxon>Metazoa</taxon>
        <taxon>Chordata</taxon>
        <taxon>Tunicata</taxon>
        <taxon>Appendicularia</taxon>
        <taxon>Copelata</taxon>
        <taxon>Oikopleuridae</taxon>
        <taxon>Oikopleura</taxon>
    </lineage>
</organism>
<protein>
    <submittedName>
        <fullName evidence="5">Oidioi.mRNA.OKI2018_I69.XSR.g14224.t1.cds</fullName>
    </submittedName>
</protein>
<dbReference type="InterPro" id="IPR000795">
    <property type="entry name" value="T_Tr_GTP-bd_dom"/>
</dbReference>
<feature type="domain" description="Tr-type G" evidence="4">
    <location>
        <begin position="54"/>
        <end position="198"/>
    </location>
</feature>
<feature type="region of interest" description="Disordered" evidence="3">
    <location>
        <begin position="27"/>
        <end position="59"/>
    </location>
</feature>
<evidence type="ECO:0000313" key="5">
    <source>
        <dbReference type="EMBL" id="CAG5095526.1"/>
    </source>
</evidence>
<evidence type="ECO:0000259" key="4">
    <source>
        <dbReference type="Pfam" id="PF00009"/>
    </source>
</evidence>
<accession>A0ABN7SE22</accession>
<gene>
    <name evidence="5" type="ORF">OKIOD_LOCUS5782</name>
</gene>
<proteinExistence type="predicted"/>
<dbReference type="EMBL" id="OU015569">
    <property type="protein sequence ID" value="CAG5095526.1"/>
    <property type="molecule type" value="Genomic_DNA"/>
</dbReference>
<reference evidence="5 6" key="1">
    <citation type="submission" date="2021-04" db="EMBL/GenBank/DDBJ databases">
        <authorList>
            <person name="Bliznina A."/>
        </authorList>
    </citation>
    <scope>NUCLEOTIDE SEQUENCE [LARGE SCALE GENOMIC DNA]</scope>
</reference>
<evidence type="ECO:0000256" key="2">
    <source>
        <dbReference type="ARBA" id="ARBA00023134"/>
    </source>
</evidence>
<keyword evidence="2" id="KW-0342">GTP-binding</keyword>
<name>A0ABN7SE22_OIKDI</name>
<dbReference type="SUPFAM" id="SSF52540">
    <property type="entry name" value="P-loop containing nucleoside triphosphate hydrolases"/>
    <property type="match status" value="1"/>
</dbReference>
<evidence type="ECO:0000256" key="1">
    <source>
        <dbReference type="ARBA" id="ARBA00022741"/>
    </source>
</evidence>
<evidence type="ECO:0000313" key="6">
    <source>
        <dbReference type="Proteomes" id="UP001158576"/>
    </source>
</evidence>
<dbReference type="Proteomes" id="UP001158576">
    <property type="component" value="Chromosome XSR"/>
</dbReference>
<dbReference type="InterPro" id="IPR027417">
    <property type="entry name" value="P-loop_NTPase"/>
</dbReference>
<keyword evidence="1" id="KW-0547">Nucleotide-binding</keyword>
<keyword evidence="6" id="KW-1185">Reference proteome</keyword>
<sequence>MGKFSKSGMVDEYYDEYDDYDDDYYDEDYDGYDGYVAPKAPPKPKQAAKKTPNQQPKKKRITKVLSHISQGINQNHYIFSIFMIDIHAPGHRDFVPAMISKGAAAADVAMVVIDATGDKFEAGFARGGQTKEHITIARALGCDKLIVAINKLDQIGYDKSRFDEIKSQLTDFLKSASYDVKKKVTFIPISALSGVGVQHSHGTECPWFTGPTLLGSDYGKWRKNPSRYNL</sequence>
<dbReference type="Gene3D" id="3.40.50.300">
    <property type="entry name" value="P-loop containing nucleotide triphosphate hydrolases"/>
    <property type="match status" value="1"/>
</dbReference>